<dbReference type="PIRSF" id="PIRSF000390">
    <property type="entry name" value="PLP_StrS"/>
    <property type="match status" value="1"/>
</dbReference>
<dbReference type="InterPro" id="IPR015422">
    <property type="entry name" value="PyrdxlP-dep_Trfase_small"/>
</dbReference>
<sequence>MIKIAQPQIGQEEINAVSAVLKSGQLASGENVLQFQRAFSEYLRHGFCIAVSSGTTALEIALRALGIKEGDKIITTAYSFIATANVIVHVGGIPLFADIDETTLNISADSIEQILQEHVGVKAIVIVHLFGQSCDMDKITEIANRHRLLLIEDCAQAHGAEWKGRKLGTFGDAGAFSFYPTKNMTTAEGGMVVMKDEKAAGFARQLIQHGIKGRNQFEFIGYNYRLSEIAAAIGLCQLKKLDHFNSVRRKNATYYDENIAHCNIIKPQEVRGVRHVYNQYALRILNGKRDSFIAYMEKEGIGTSIYYPYSIPEQACYRSTDFLEKEYDKRLEVTNRMKHEVVSIPVHPGVIQDEIERIVTAINHFEV</sequence>
<dbReference type="Gene3D" id="3.90.1150.10">
    <property type="entry name" value="Aspartate Aminotransferase, domain 1"/>
    <property type="match status" value="1"/>
</dbReference>
<dbReference type="Proteomes" id="UP001199916">
    <property type="component" value="Unassembled WGS sequence"/>
</dbReference>
<dbReference type="InterPro" id="IPR015424">
    <property type="entry name" value="PyrdxlP-dep_Trfase"/>
</dbReference>
<dbReference type="PANTHER" id="PTHR30244">
    <property type="entry name" value="TRANSAMINASE"/>
    <property type="match status" value="1"/>
</dbReference>
<comment type="similarity">
    <text evidence="1">Belongs to the DegT/DnrJ/EryC1 family.</text>
</comment>
<keyword evidence="1" id="KW-0663">Pyridoxal phosphate</keyword>
<dbReference type="InterPro" id="IPR000653">
    <property type="entry name" value="DegT/StrS_aminotransferase"/>
</dbReference>
<dbReference type="SUPFAM" id="SSF53383">
    <property type="entry name" value="PLP-dependent transferases"/>
    <property type="match status" value="1"/>
</dbReference>
<accession>A0ABS8YF89</accession>
<dbReference type="EMBL" id="JAJNBZ010000011">
    <property type="protein sequence ID" value="MCE5170668.1"/>
    <property type="molecule type" value="Genomic_DNA"/>
</dbReference>
<keyword evidence="3" id="KW-1185">Reference proteome</keyword>
<protein>
    <submittedName>
        <fullName evidence="2">DegT/DnrJ/EryC1/StrS family aminotransferase</fullName>
    </submittedName>
</protein>
<dbReference type="PANTHER" id="PTHR30244:SF34">
    <property type="entry name" value="DTDP-4-AMINO-4,6-DIDEOXYGALACTOSE TRANSAMINASE"/>
    <property type="match status" value="1"/>
</dbReference>
<evidence type="ECO:0000313" key="3">
    <source>
        <dbReference type="Proteomes" id="UP001199916"/>
    </source>
</evidence>
<organism evidence="2 3">
    <name type="scientific">Paenibacillus profundus</name>
    <dbReference type="NCBI Taxonomy" id="1173085"/>
    <lineage>
        <taxon>Bacteria</taxon>
        <taxon>Bacillati</taxon>
        <taxon>Bacillota</taxon>
        <taxon>Bacilli</taxon>
        <taxon>Bacillales</taxon>
        <taxon>Paenibacillaceae</taxon>
        <taxon>Paenibacillus</taxon>
    </lineage>
</organism>
<keyword evidence="2" id="KW-0032">Aminotransferase</keyword>
<dbReference type="Pfam" id="PF01041">
    <property type="entry name" value="DegT_DnrJ_EryC1"/>
    <property type="match status" value="1"/>
</dbReference>
<dbReference type="Gene3D" id="3.40.640.10">
    <property type="entry name" value="Type I PLP-dependent aspartate aminotransferase-like (Major domain)"/>
    <property type="match status" value="1"/>
</dbReference>
<reference evidence="2 3" key="1">
    <citation type="submission" date="2021-11" db="EMBL/GenBank/DDBJ databases">
        <title>Draft genome sequence of Paenibacillus profundus YoMME, a new Gram-positive bacteria with exoelectrogenic properties.</title>
        <authorList>
            <person name="Hubenova Y."/>
            <person name="Hubenova E."/>
            <person name="Manasiev Y."/>
            <person name="Peykov S."/>
            <person name="Mitov M."/>
        </authorList>
    </citation>
    <scope>NUCLEOTIDE SEQUENCE [LARGE SCALE GENOMIC DNA]</scope>
    <source>
        <strain evidence="2 3">YoMME</strain>
    </source>
</reference>
<dbReference type="GO" id="GO:0008483">
    <property type="term" value="F:transaminase activity"/>
    <property type="evidence" value="ECO:0007669"/>
    <property type="project" value="UniProtKB-KW"/>
</dbReference>
<proteinExistence type="inferred from homology"/>
<evidence type="ECO:0000256" key="1">
    <source>
        <dbReference type="RuleBase" id="RU004508"/>
    </source>
</evidence>
<keyword evidence="2" id="KW-0808">Transferase</keyword>
<gene>
    <name evidence="2" type="ORF">LQV63_15235</name>
</gene>
<name>A0ABS8YF89_9BACL</name>
<dbReference type="RefSeq" id="WP_233697336.1">
    <property type="nucleotide sequence ID" value="NZ_JAJNBZ010000011.1"/>
</dbReference>
<evidence type="ECO:0000313" key="2">
    <source>
        <dbReference type="EMBL" id="MCE5170668.1"/>
    </source>
</evidence>
<dbReference type="CDD" id="cd00616">
    <property type="entry name" value="AHBA_syn"/>
    <property type="match status" value="1"/>
</dbReference>
<comment type="caution">
    <text evidence="2">The sequence shown here is derived from an EMBL/GenBank/DDBJ whole genome shotgun (WGS) entry which is preliminary data.</text>
</comment>
<dbReference type="InterPro" id="IPR015421">
    <property type="entry name" value="PyrdxlP-dep_Trfase_major"/>
</dbReference>